<organism evidence="2 3">
    <name type="scientific">Candidatus Enterovibrio altilux</name>
    <dbReference type="NCBI Taxonomy" id="1927128"/>
    <lineage>
        <taxon>Bacteria</taxon>
        <taxon>Pseudomonadati</taxon>
        <taxon>Pseudomonadota</taxon>
        <taxon>Gammaproteobacteria</taxon>
        <taxon>Vibrionales</taxon>
        <taxon>Vibrionaceae</taxon>
        <taxon>Enterovibrio</taxon>
    </lineage>
</organism>
<evidence type="ECO:0000259" key="1">
    <source>
        <dbReference type="Pfam" id="PF13737"/>
    </source>
</evidence>
<dbReference type="Pfam" id="PF13737">
    <property type="entry name" value="DDE_Tnp_1_5"/>
    <property type="match status" value="1"/>
</dbReference>
<evidence type="ECO:0000313" key="3">
    <source>
        <dbReference type="Proteomes" id="UP000218160"/>
    </source>
</evidence>
<dbReference type="OrthoDB" id="5924443at2"/>
<dbReference type="InterPro" id="IPR025668">
    <property type="entry name" value="Tnp_DDE_dom"/>
</dbReference>
<proteinExistence type="predicted"/>
<gene>
    <name evidence="2" type="ORF">BTN50_1161</name>
</gene>
<sequence>MVKRVFSLPLRGLQEFINAVFKLVQWSLSCPYCLCIIKRAKMVNVAFKTKTKGLIRLLTIHSAKRKIYGEGEC</sequence>
<dbReference type="Proteomes" id="UP000218160">
    <property type="component" value="Chromosome 1"/>
</dbReference>
<dbReference type="KEGG" id="elux:BTN50_1161"/>
<evidence type="ECO:0000313" key="2">
    <source>
        <dbReference type="EMBL" id="ATF09652.1"/>
    </source>
</evidence>
<dbReference type="InterPro" id="IPR053172">
    <property type="entry name" value="Tn903_transposase"/>
</dbReference>
<protein>
    <submittedName>
        <fullName evidence="2">Mobile element protein</fullName>
    </submittedName>
</protein>
<name>A0A291B9I0_9GAMM</name>
<feature type="domain" description="Transposase DDE" evidence="1">
    <location>
        <begin position="1"/>
        <end position="70"/>
    </location>
</feature>
<dbReference type="PANTHER" id="PTHR34631">
    <property type="match status" value="1"/>
</dbReference>
<keyword evidence="3" id="KW-1185">Reference proteome</keyword>
<dbReference type="AlphaFoldDB" id="A0A291B9I0"/>
<reference evidence="3" key="1">
    <citation type="submission" date="2017-04" db="EMBL/GenBank/DDBJ databases">
        <title>Genome evolution of the luminous symbionts of deep sea anglerfish.</title>
        <authorList>
            <person name="Hendry T.A."/>
        </authorList>
    </citation>
    <scope>NUCLEOTIDE SEQUENCE [LARGE SCALE GENOMIC DNA]</scope>
</reference>
<dbReference type="PANTHER" id="PTHR34631:SF3">
    <property type="entry name" value="ISSOD12 TRANSPOSASE TNPA_ISSOD12"/>
    <property type="match status" value="1"/>
</dbReference>
<accession>A0A291B9I0</accession>
<dbReference type="EMBL" id="CP020660">
    <property type="protein sequence ID" value="ATF09652.1"/>
    <property type="molecule type" value="Genomic_DNA"/>
</dbReference>